<dbReference type="Proteomes" id="UP000243657">
    <property type="component" value="Unassembled WGS sequence"/>
</dbReference>
<dbReference type="AlphaFoldDB" id="A0A261F3G0"/>
<accession>A0A261F3G0</accession>
<evidence type="ECO:0000313" key="1">
    <source>
        <dbReference type="EMBL" id="OZG53652.1"/>
    </source>
</evidence>
<reference evidence="1 2" key="1">
    <citation type="journal article" date="2017" name="BMC Genomics">
        <title>Comparative genomic and phylogenomic analyses of the Bifidobacteriaceae family.</title>
        <authorList>
            <person name="Lugli G.A."/>
            <person name="Milani C."/>
            <person name="Turroni F."/>
            <person name="Duranti S."/>
            <person name="Mancabelli L."/>
            <person name="Mangifesta M."/>
            <person name="Ferrario C."/>
            <person name="Modesto M."/>
            <person name="Mattarelli P."/>
            <person name="Jiri K."/>
            <person name="van Sinderen D."/>
            <person name="Ventura M."/>
        </authorList>
    </citation>
    <scope>NUCLEOTIDE SEQUENCE [LARGE SCALE GENOMIC DNA]</scope>
    <source>
        <strain evidence="1 2">DSM 24762</strain>
    </source>
</reference>
<evidence type="ECO:0000313" key="2">
    <source>
        <dbReference type="Proteomes" id="UP000243657"/>
    </source>
</evidence>
<keyword evidence="2" id="KW-1185">Reference proteome</keyword>
<name>A0A261F3G0_9BIFI</name>
<sequence length="34" mass="3895">MDDINESPDLSIVKRLRGLLLYISIVHVNDIDDI</sequence>
<proteinExistence type="predicted"/>
<organism evidence="1 2">
    <name type="scientific">Alloscardovia macacae</name>
    <dbReference type="NCBI Taxonomy" id="1160091"/>
    <lineage>
        <taxon>Bacteria</taxon>
        <taxon>Bacillati</taxon>
        <taxon>Actinomycetota</taxon>
        <taxon>Actinomycetes</taxon>
        <taxon>Bifidobacteriales</taxon>
        <taxon>Bifidobacteriaceae</taxon>
        <taxon>Alloscardovia</taxon>
    </lineage>
</organism>
<gene>
    <name evidence="1" type="ORF">ALMA_1217</name>
</gene>
<dbReference type="EMBL" id="MWWT01000008">
    <property type="protein sequence ID" value="OZG53652.1"/>
    <property type="molecule type" value="Genomic_DNA"/>
</dbReference>
<comment type="caution">
    <text evidence="1">The sequence shown here is derived from an EMBL/GenBank/DDBJ whole genome shotgun (WGS) entry which is preliminary data.</text>
</comment>
<protein>
    <submittedName>
        <fullName evidence="1">Uncharacterized protein</fullName>
    </submittedName>
</protein>